<keyword evidence="10" id="KW-1133">Transmembrane helix</keyword>
<dbReference type="InterPro" id="IPR055558">
    <property type="entry name" value="DUF7134"/>
</dbReference>
<evidence type="ECO:0000256" key="3">
    <source>
        <dbReference type="ARBA" id="ARBA00022553"/>
    </source>
</evidence>
<dbReference type="InterPro" id="IPR036890">
    <property type="entry name" value="HATPase_C_sf"/>
</dbReference>
<evidence type="ECO:0000256" key="1">
    <source>
        <dbReference type="ARBA" id="ARBA00000085"/>
    </source>
</evidence>
<reference evidence="15" key="1">
    <citation type="journal article" date="2019" name="Int. J. Syst. Evol. Microbiol.">
        <title>The Global Catalogue of Microorganisms (GCM) 10K type strain sequencing project: providing services to taxonomists for standard genome sequencing and annotation.</title>
        <authorList>
            <consortium name="The Broad Institute Genomics Platform"/>
            <consortium name="The Broad Institute Genome Sequencing Center for Infectious Disease"/>
            <person name="Wu L."/>
            <person name="Ma J."/>
        </authorList>
    </citation>
    <scope>NUCLEOTIDE SEQUENCE [LARGE SCALE GENOMIC DNA]</scope>
    <source>
        <strain evidence="15">JCM 16546</strain>
    </source>
</reference>
<dbReference type="Proteomes" id="UP001410795">
    <property type="component" value="Unassembled WGS sequence"/>
</dbReference>
<dbReference type="RefSeq" id="WP_308123046.1">
    <property type="nucleotide sequence ID" value="NZ_BAAAYV010000006.1"/>
</dbReference>
<comment type="caution">
    <text evidence="14">The sequence shown here is derived from an EMBL/GenBank/DDBJ whole genome shotgun (WGS) entry which is preliminary data.</text>
</comment>
<evidence type="ECO:0000256" key="8">
    <source>
        <dbReference type="ARBA" id="ARBA00023012"/>
    </source>
</evidence>
<evidence type="ECO:0000256" key="5">
    <source>
        <dbReference type="ARBA" id="ARBA00022741"/>
    </source>
</evidence>
<gene>
    <name evidence="14" type="ORF">GCM10022202_14410</name>
</gene>
<keyword evidence="4" id="KW-0808">Transferase</keyword>
<dbReference type="SUPFAM" id="SSF55874">
    <property type="entry name" value="ATPase domain of HSP90 chaperone/DNA topoisomerase II/histidine kinase"/>
    <property type="match status" value="1"/>
</dbReference>
<keyword evidence="15" id="KW-1185">Reference proteome</keyword>
<dbReference type="PANTHER" id="PTHR24421">
    <property type="entry name" value="NITRATE/NITRITE SENSOR PROTEIN NARX-RELATED"/>
    <property type="match status" value="1"/>
</dbReference>
<dbReference type="Pfam" id="PF02518">
    <property type="entry name" value="HATPase_c"/>
    <property type="match status" value="1"/>
</dbReference>
<feature type="transmembrane region" description="Helical" evidence="10">
    <location>
        <begin position="75"/>
        <end position="91"/>
    </location>
</feature>
<keyword evidence="6 14" id="KW-0418">Kinase</keyword>
<feature type="transmembrane region" description="Helical" evidence="10">
    <location>
        <begin position="175"/>
        <end position="204"/>
    </location>
</feature>
<dbReference type="InterPro" id="IPR011712">
    <property type="entry name" value="Sig_transdc_His_kin_sub3_dim/P"/>
</dbReference>
<feature type="region of interest" description="Disordered" evidence="9">
    <location>
        <begin position="1"/>
        <end position="22"/>
    </location>
</feature>
<feature type="compositionally biased region" description="Basic and acidic residues" evidence="9">
    <location>
        <begin position="1"/>
        <end position="12"/>
    </location>
</feature>
<dbReference type="Gene3D" id="3.30.565.10">
    <property type="entry name" value="Histidine kinase-like ATPase, C-terminal domain"/>
    <property type="match status" value="1"/>
</dbReference>
<sequence length="424" mass="44472">MDAPSDESRTDADATGASGDGAGAGRWRRLLRSPRLAGLLRPVSPTQWLIDALVGTVFTLFAFAAQQSFGGEPSYVAGLVTLAMMVAALMLSRVSPPVSLAVAWIGALWQVGTGQTPLPANIAIFVVLFATAAYGTRLVFWAGFVSAGLGALVIAVYLVLPLSAVAVGAQDMGTALFSVISIFLAALFALLLSWTLGALTRSVLRSREGRRAQREAEARATAEEERGRIARDMHDVVAHSLAVVIAQADGARYAAAADPEAATQALSTISHTARAALTDVRVLLTQLRHSQAEGPQPSLADLEQLYAQVRAAGVDLRVDVDPAPAGDQPASVQLAVYRILQEALTNALRHGDGGPVDVGLSWWSDRVGLQVRNGIRADARPAEPGGHGLIGMRERAQLVGGHVEAAAEAGSWTVRGQLPIRPAE</sequence>
<evidence type="ECO:0000256" key="9">
    <source>
        <dbReference type="SAM" id="MobiDB-lite"/>
    </source>
</evidence>
<keyword evidence="3" id="KW-0597">Phosphoprotein</keyword>
<dbReference type="PANTHER" id="PTHR24421:SF10">
    <property type="entry name" value="NITRATE_NITRITE SENSOR PROTEIN NARQ"/>
    <property type="match status" value="1"/>
</dbReference>
<keyword evidence="7" id="KW-0067">ATP-binding</keyword>
<evidence type="ECO:0000256" key="2">
    <source>
        <dbReference type="ARBA" id="ARBA00012438"/>
    </source>
</evidence>
<feature type="domain" description="Histidine kinase/HSP90-like ATPase" evidence="11">
    <location>
        <begin position="333"/>
        <end position="411"/>
    </location>
</feature>
<dbReference type="GO" id="GO:0016301">
    <property type="term" value="F:kinase activity"/>
    <property type="evidence" value="ECO:0007669"/>
    <property type="project" value="UniProtKB-KW"/>
</dbReference>
<accession>A0ABP7BB98</accession>
<name>A0ABP7BB98_9MICO</name>
<keyword evidence="10" id="KW-0812">Transmembrane</keyword>
<protein>
    <recommendedName>
        <fullName evidence="2">histidine kinase</fullName>
        <ecNumber evidence="2">2.7.13.3</ecNumber>
    </recommendedName>
</protein>
<dbReference type="EC" id="2.7.13.3" evidence="2"/>
<comment type="catalytic activity">
    <reaction evidence="1">
        <text>ATP + protein L-histidine = ADP + protein N-phospho-L-histidine.</text>
        <dbReference type="EC" id="2.7.13.3"/>
    </reaction>
</comment>
<evidence type="ECO:0000256" key="4">
    <source>
        <dbReference type="ARBA" id="ARBA00022679"/>
    </source>
</evidence>
<dbReference type="InterPro" id="IPR003594">
    <property type="entry name" value="HATPase_dom"/>
</dbReference>
<evidence type="ECO:0000259" key="13">
    <source>
        <dbReference type="Pfam" id="PF23539"/>
    </source>
</evidence>
<evidence type="ECO:0000259" key="11">
    <source>
        <dbReference type="Pfam" id="PF02518"/>
    </source>
</evidence>
<dbReference type="Pfam" id="PF07730">
    <property type="entry name" value="HisKA_3"/>
    <property type="match status" value="1"/>
</dbReference>
<evidence type="ECO:0000256" key="10">
    <source>
        <dbReference type="SAM" id="Phobius"/>
    </source>
</evidence>
<evidence type="ECO:0000256" key="7">
    <source>
        <dbReference type="ARBA" id="ARBA00022840"/>
    </source>
</evidence>
<feature type="domain" description="Signal transduction histidine kinase subgroup 3 dimerisation and phosphoacceptor" evidence="12">
    <location>
        <begin position="225"/>
        <end position="291"/>
    </location>
</feature>
<feature type="transmembrane region" description="Helical" evidence="10">
    <location>
        <begin position="147"/>
        <end position="169"/>
    </location>
</feature>
<evidence type="ECO:0000313" key="14">
    <source>
        <dbReference type="EMBL" id="GAA3655388.1"/>
    </source>
</evidence>
<dbReference type="Pfam" id="PF23539">
    <property type="entry name" value="DUF7134"/>
    <property type="match status" value="1"/>
</dbReference>
<dbReference type="Gene3D" id="1.20.5.1930">
    <property type="match status" value="1"/>
</dbReference>
<evidence type="ECO:0000313" key="15">
    <source>
        <dbReference type="Proteomes" id="UP001410795"/>
    </source>
</evidence>
<evidence type="ECO:0000259" key="12">
    <source>
        <dbReference type="Pfam" id="PF07730"/>
    </source>
</evidence>
<organism evidence="14 15">
    <name type="scientific">Microbacterium marinilacus</name>
    <dbReference type="NCBI Taxonomy" id="415209"/>
    <lineage>
        <taxon>Bacteria</taxon>
        <taxon>Bacillati</taxon>
        <taxon>Actinomycetota</taxon>
        <taxon>Actinomycetes</taxon>
        <taxon>Micrococcales</taxon>
        <taxon>Microbacteriaceae</taxon>
        <taxon>Microbacterium</taxon>
    </lineage>
</organism>
<keyword evidence="5" id="KW-0547">Nucleotide-binding</keyword>
<dbReference type="InterPro" id="IPR050482">
    <property type="entry name" value="Sensor_HK_TwoCompSys"/>
</dbReference>
<feature type="transmembrane region" description="Helical" evidence="10">
    <location>
        <begin position="48"/>
        <end position="69"/>
    </location>
</feature>
<dbReference type="CDD" id="cd16917">
    <property type="entry name" value="HATPase_UhpB-NarQ-NarX-like"/>
    <property type="match status" value="1"/>
</dbReference>
<keyword evidence="10" id="KW-0472">Membrane</keyword>
<proteinExistence type="predicted"/>
<feature type="domain" description="DUF7134" evidence="13">
    <location>
        <begin position="47"/>
        <end position="201"/>
    </location>
</feature>
<evidence type="ECO:0000256" key="6">
    <source>
        <dbReference type="ARBA" id="ARBA00022777"/>
    </source>
</evidence>
<keyword evidence="8" id="KW-0902">Two-component regulatory system</keyword>
<dbReference type="EMBL" id="BAAAYV010000006">
    <property type="protein sequence ID" value="GAA3655388.1"/>
    <property type="molecule type" value="Genomic_DNA"/>
</dbReference>